<protein>
    <submittedName>
        <fullName evidence="1">Uncharacterized protein</fullName>
    </submittedName>
</protein>
<comment type="caution">
    <text evidence="1">The sequence shown here is derived from an EMBL/GenBank/DDBJ whole genome shotgun (WGS) entry which is preliminary data.</text>
</comment>
<evidence type="ECO:0000313" key="2">
    <source>
        <dbReference type="Proteomes" id="UP000007151"/>
    </source>
</evidence>
<dbReference type="AlphaFoldDB" id="A0A212F5E0"/>
<sequence length="164" mass="18704">MTITDVLDGRIKLLSITNNGPAVVKHRGSSEKVTVEYFKVLFDALQLGTQLLRDKRKVMQCTWEICKQTNSSEVRLMMRGDIHWYRTDQRYGLGAWTVECFSLLPETSSVHRGTQSIVGRILEKLRNETNQVNCQADRGHFGSDFDREACSTRARDLEGVSPPR</sequence>
<dbReference type="KEGG" id="dpl:KGM_215298"/>
<gene>
    <name evidence="1" type="ORF">KGM_215298</name>
</gene>
<evidence type="ECO:0000313" key="1">
    <source>
        <dbReference type="EMBL" id="OWR48958.1"/>
    </source>
</evidence>
<dbReference type="InParanoid" id="A0A212F5E0"/>
<dbReference type="EMBL" id="AGBW02010203">
    <property type="protein sequence ID" value="OWR48958.1"/>
    <property type="molecule type" value="Genomic_DNA"/>
</dbReference>
<keyword evidence="2" id="KW-1185">Reference proteome</keyword>
<dbReference type="Proteomes" id="UP000007151">
    <property type="component" value="Unassembled WGS sequence"/>
</dbReference>
<organism evidence="1 2">
    <name type="scientific">Danaus plexippus plexippus</name>
    <dbReference type="NCBI Taxonomy" id="278856"/>
    <lineage>
        <taxon>Eukaryota</taxon>
        <taxon>Metazoa</taxon>
        <taxon>Ecdysozoa</taxon>
        <taxon>Arthropoda</taxon>
        <taxon>Hexapoda</taxon>
        <taxon>Insecta</taxon>
        <taxon>Pterygota</taxon>
        <taxon>Neoptera</taxon>
        <taxon>Endopterygota</taxon>
        <taxon>Lepidoptera</taxon>
        <taxon>Glossata</taxon>
        <taxon>Ditrysia</taxon>
        <taxon>Papilionoidea</taxon>
        <taxon>Nymphalidae</taxon>
        <taxon>Danainae</taxon>
        <taxon>Danaini</taxon>
        <taxon>Danaina</taxon>
        <taxon>Danaus</taxon>
        <taxon>Danaus</taxon>
    </lineage>
</organism>
<name>A0A212F5E0_DANPL</name>
<reference evidence="1 2" key="1">
    <citation type="journal article" date="2011" name="Cell">
        <title>The monarch butterfly genome yields insights into long-distance migration.</title>
        <authorList>
            <person name="Zhan S."/>
            <person name="Merlin C."/>
            <person name="Boore J.L."/>
            <person name="Reppert S.M."/>
        </authorList>
    </citation>
    <scope>NUCLEOTIDE SEQUENCE [LARGE SCALE GENOMIC DNA]</scope>
    <source>
        <strain evidence="1">F-2</strain>
    </source>
</reference>
<proteinExistence type="predicted"/>
<accession>A0A212F5E0</accession>